<organism evidence="1">
    <name type="scientific">Christensenella massiliensis</name>
    <dbReference type="NCBI Taxonomy" id="1805714"/>
    <lineage>
        <taxon>Bacteria</taxon>
        <taxon>Bacillati</taxon>
        <taxon>Bacillota</taxon>
        <taxon>Clostridia</taxon>
        <taxon>Christensenellales</taxon>
        <taxon>Christensenellaceae</taxon>
        <taxon>Christensenella</taxon>
    </lineage>
</organism>
<dbReference type="RefSeq" id="WP_079546841.1">
    <property type="nucleotide sequence ID" value="NZ_CP117826.1"/>
</dbReference>
<dbReference type="Pfam" id="PF04463">
    <property type="entry name" value="2-thiour_desulf"/>
    <property type="match status" value="1"/>
</dbReference>
<reference evidence="1" key="1">
    <citation type="submission" date="2023-02" db="EMBL/GenBank/DDBJ databases">
        <title>Gut commensal Christensenella minuta modulates host metabolism via a new class of secondary bile acids.</title>
        <authorList>
            <person name="Liu C."/>
        </authorList>
    </citation>
    <scope>NUCLEOTIDE SEQUENCE</scope>
    <source>
        <strain evidence="1">CA70</strain>
    </source>
</reference>
<sequence length="145" mass="15444">MIIVSACLAGKPCRYDGEARPNEETVRLVREGKAVCACPEAMAGLTIPRPPAEICGGDGFDVLSGKAGVYNKEGACITQDFIEGAQKFLQYAQKIGAEEVWLKAKSPSCGTSRIYDGSFQGVLREGCGVTCALLKKNDIKVVEIP</sequence>
<dbReference type="PANTHER" id="PTHR30087:SF1">
    <property type="entry name" value="HYPOTHETICAL CYTOSOLIC PROTEIN"/>
    <property type="match status" value="1"/>
</dbReference>
<dbReference type="PANTHER" id="PTHR30087">
    <property type="entry name" value="INNER MEMBRANE PROTEIN"/>
    <property type="match status" value="1"/>
</dbReference>
<dbReference type="AlphaFoldDB" id="A0AAU8AAN1"/>
<gene>
    <name evidence="1" type="ORF">PUP29_05100</name>
</gene>
<proteinExistence type="predicted"/>
<evidence type="ECO:0000313" key="1">
    <source>
        <dbReference type="EMBL" id="XCC63293.1"/>
    </source>
</evidence>
<accession>A0AAU8AAN1</accession>
<dbReference type="InterPro" id="IPR007553">
    <property type="entry name" value="2-thiour_desulf"/>
</dbReference>
<protein>
    <submittedName>
        <fullName evidence="1">DUF523 domain-containing protein</fullName>
    </submittedName>
</protein>
<dbReference type="EMBL" id="CP117826">
    <property type="protein sequence ID" value="XCC63293.1"/>
    <property type="molecule type" value="Genomic_DNA"/>
</dbReference>
<name>A0AAU8AAN1_9FIRM</name>